<comment type="caution">
    <text evidence="1">The sequence shown here is derived from an EMBL/GenBank/DDBJ whole genome shotgun (WGS) entry which is preliminary data.</text>
</comment>
<dbReference type="Proteomes" id="UP001589698">
    <property type="component" value="Unassembled WGS sequence"/>
</dbReference>
<evidence type="ECO:0008006" key="3">
    <source>
        <dbReference type="Google" id="ProtNLM"/>
    </source>
</evidence>
<evidence type="ECO:0000313" key="1">
    <source>
        <dbReference type="EMBL" id="MFC0224282.1"/>
    </source>
</evidence>
<keyword evidence="2" id="KW-1185">Reference proteome</keyword>
<name>A0ABV6E5K4_9ACTN</name>
<sequence>MRILRMTVSLGVAAALVVAVVATAVVVTHRPSERAYLRYVHTYGDFGGPDDPGVTFATRRELLAGGARACSWVRDQPPALWRDEPGLRVNDLYSRYRRETFGGDRALPAAVLPGAFAYLCPLSTYLRRPHLAFLRDDEGD</sequence>
<protein>
    <recommendedName>
        <fullName evidence="3">DUF732 domain-containing protein</fullName>
    </recommendedName>
</protein>
<reference evidence="1 2" key="1">
    <citation type="submission" date="2024-09" db="EMBL/GenBank/DDBJ databases">
        <authorList>
            <person name="Sun Q."/>
            <person name="Mori K."/>
        </authorList>
    </citation>
    <scope>NUCLEOTIDE SEQUENCE [LARGE SCALE GENOMIC DNA]</scope>
    <source>
        <strain evidence="1 2">CCM 8654</strain>
    </source>
</reference>
<accession>A0ABV6E5K4</accession>
<gene>
    <name evidence="1" type="ORF">ACFFJG_17490</name>
</gene>
<evidence type="ECO:0000313" key="2">
    <source>
        <dbReference type="Proteomes" id="UP001589698"/>
    </source>
</evidence>
<organism evidence="1 2">
    <name type="scientific">Nocardioides zeicaulis</name>
    <dbReference type="NCBI Taxonomy" id="1776857"/>
    <lineage>
        <taxon>Bacteria</taxon>
        <taxon>Bacillati</taxon>
        <taxon>Actinomycetota</taxon>
        <taxon>Actinomycetes</taxon>
        <taxon>Propionibacteriales</taxon>
        <taxon>Nocardioidaceae</taxon>
        <taxon>Nocardioides</taxon>
    </lineage>
</organism>
<dbReference type="EMBL" id="JBHLXH010000002">
    <property type="protein sequence ID" value="MFC0224282.1"/>
    <property type="molecule type" value="Genomic_DNA"/>
</dbReference>
<dbReference type="RefSeq" id="WP_378520057.1">
    <property type="nucleotide sequence ID" value="NZ_CBCSDI010000005.1"/>
</dbReference>
<proteinExistence type="predicted"/>